<dbReference type="Proteomes" id="UP000294854">
    <property type="component" value="Unassembled WGS sequence"/>
</dbReference>
<dbReference type="AlphaFoldDB" id="A0A4R5NGI5"/>
<name>A0A4R5NGI5_9LACO</name>
<accession>A0A4R5NGI5</accession>
<gene>
    <name evidence="2" type="ORF">C5L31_001997</name>
</gene>
<comment type="caution">
    <text evidence="2">The sequence shown here is derived from an EMBL/GenBank/DDBJ whole genome shotgun (WGS) entry which is preliminary data.</text>
</comment>
<evidence type="ECO:0000313" key="3">
    <source>
        <dbReference type="Proteomes" id="UP000294854"/>
    </source>
</evidence>
<dbReference type="EMBL" id="PUFO01000088">
    <property type="protein sequence ID" value="TDG73235.1"/>
    <property type="molecule type" value="Genomic_DNA"/>
</dbReference>
<sequence length="166" mass="19016">MMKLTKMISLVAVAVTLGVSGAELTTPTTAQAKTKYTLKTFPKAIRGSWYTGSDIHSPAVKFKSKKMYWRTNFDTRFGSEPLHQHKLPFSGSKTSYKNWIYAKRTRTGAIYVNIWPKQVTYPMAGSYKLHTKKYKGHNIKVLYSGRLHFYRTKTIARHFNGPTGMR</sequence>
<keyword evidence="1" id="KW-0732">Signal</keyword>
<evidence type="ECO:0000256" key="1">
    <source>
        <dbReference type="SAM" id="SignalP"/>
    </source>
</evidence>
<feature type="signal peptide" evidence="1">
    <location>
        <begin position="1"/>
        <end position="32"/>
    </location>
</feature>
<keyword evidence="3" id="KW-1185">Reference proteome</keyword>
<proteinExistence type="predicted"/>
<protein>
    <recommendedName>
        <fullName evidence="4">DUF4767 domain-containing protein</fullName>
    </recommendedName>
</protein>
<reference evidence="2 3" key="1">
    <citation type="journal article" date="2019" name="Appl. Microbiol. Biotechnol.">
        <title>Uncovering carbohydrate metabolism through a genotype-phenotype association study of 56 lactic acid bacteria genomes.</title>
        <authorList>
            <person name="Buron-Moles G."/>
            <person name="Chailyan A."/>
            <person name="Dolejs I."/>
            <person name="Forster J."/>
            <person name="Miks M.H."/>
        </authorList>
    </citation>
    <scope>NUCLEOTIDE SEQUENCE [LARGE SCALE GENOMIC DNA]</scope>
    <source>
        <strain evidence="2 3">ATCC 49373</strain>
    </source>
</reference>
<feature type="chain" id="PRO_5020892373" description="DUF4767 domain-containing protein" evidence="1">
    <location>
        <begin position="33"/>
        <end position="166"/>
    </location>
</feature>
<evidence type="ECO:0008006" key="4">
    <source>
        <dbReference type="Google" id="ProtNLM"/>
    </source>
</evidence>
<evidence type="ECO:0000313" key="2">
    <source>
        <dbReference type="EMBL" id="TDG73235.1"/>
    </source>
</evidence>
<organism evidence="2 3">
    <name type="scientific">Secundilactobacillus malefermentans</name>
    <dbReference type="NCBI Taxonomy" id="176292"/>
    <lineage>
        <taxon>Bacteria</taxon>
        <taxon>Bacillati</taxon>
        <taxon>Bacillota</taxon>
        <taxon>Bacilli</taxon>
        <taxon>Lactobacillales</taxon>
        <taxon>Lactobacillaceae</taxon>
        <taxon>Secundilactobacillus</taxon>
    </lineage>
</organism>
<dbReference type="STRING" id="1122149.FD44_GL000833"/>